<reference evidence="2 3" key="1">
    <citation type="journal article" date="2019" name="Int. J. Syst. Evol. Microbiol.">
        <title>The Global Catalogue of Microorganisms (GCM) 10K type strain sequencing project: providing services to taxonomists for standard genome sequencing and annotation.</title>
        <authorList>
            <consortium name="The Broad Institute Genomics Platform"/>
            <consortium name="The Broad Institute Genome Sequencing Center for Infectious Disease"/>
            <person name="Wu L."/>
            <person name="Ma J."/>
        </authorList>
    </citation>
    <scope>NUCLEOTIDE SEQUENCE [LARGE SCALE GENOMIC DNA]</scope>
    <source>
        <strain evidence="2 3">YIM 94188</strain>
    </source>
</reference>
<feature type="coiled-coil region" evidence="1">
    <location>
        <begin position="58"/>
        <end position="87"/>
    </location>
</feature>
<sequence>MVRVSHLVNISVRETSDSRRVLFPTGDYTRCVSAIVGTLWPDSDADDWRETLRKWVRSERAEQRARKQAAEKRQETARAKLAEYEDSDAEYADYDTVTAAVEALDVRDVAAHYAAEWDTDPGRDPPRFAASWHKSHNTGTSCFADSEKFVDLKEGDSGGGAVKLAARATGIISHCSQSVTGEDFRRAVAALPSAGFDVPLLERKGKPTLEEAGFGGEPQTAEEAARKFLAMQELNGE</sequence>
<keyword evidence="1" id="KW-0175">Coiled coil</keyword>
<evidence type="ECO:0000256" key="1">
    <source>
        <dbReference type="SAM" id="Coils"/>
    </source>
</evidence>
<protein>
    <submittedName>
        <fullName evidence="2">Uncharacterized protein</fullName>
    </submittedName>
</protein>
<comment type="caution">
    <text evidence="2">The sequence shown here is derived from an EMBL/GenBank/DDBJ whole genome shotgun (WGS) entry which is preliminary data.</text>
</comment>
<keyword evidence="3" id="KW-1185">Reference proteome</keyword>
<organism evidence="2 3">
    <name type="scientific">Halopelagius fulvigenes</name>
    <dbReference type="NCBI Taxonomy" id="1198324"/>
    <lineage>
        <taxon>Archaea</taxon>
        <taxon>Methanobacteriati</taxon>
        <taxon>Methanobacteriota</taxon>
        <taxon>Stenosarchaea group</taxon>
        <taxon>Halobacteria</taxon>
        <taxon>Halobacteriales</taxon>
        <taxon>Haloferacaceae</taxon>
    </lineage>
</organism>
<accession>A0ABD5U3C4</accession>
<evidence type="ECO:0000313" key="3">
    <source>
        <dbReference type="Proteomes" id="UP001596408"/>
    </source>
</evidence>
<evidence type="ECO:0000313" key="2">
    <source>
        <dbReference type="EMBL" id="MFC6825257.1"/>
    </source>
</evidence>
<dbReference type="Proteomes" id="UP001596408">
    <property type="component" value="Unassembled WGS sequence"/>
</dbReference>
<gene>
    <name evidence="2" type="ORF">ACFQEV_09690</name>
</gene>
<dbReference type="AlphaFoldDB" id="A0ABD5U3C4"/>
<proteinExistence type="predicted"/>
<dbReference type="RefSeq" id="WP_379695314.1">
    <property type="nucleotide sequence ID" value="NZ_JBHSXH010000014.1"/>
</dbReference>
<name>A0ABD5U3C4_9EURY</name>
<dbReference type="EMBL" id="JBHSXH010000014">
    <property type="protein sequence ID" value="MFC6825257.1"/>
    <property type="molecule type" value="Genomic_DNA"/>
</dbReference>